<reference evidence="2 3" key="1">
    <citation type="submission" date="2024-04" db="EMBL/GenBank/DDBJ databases">
        <authorList>
            <consortium name="Genoscope - CEA"/>
            <person name="William W."/>
        </authorList>
    </citation>
    <scope>NUCLEOTIDE SEQUENCE [LARGE SCALE GENOMIC DNA]</scope>
</reference>
<evidence type="ECO:0000313" key="2">
    <source>
        <dbReference type="EMBL" id="CAL1529533.1"/>
    </source>
</evidence>
<dbReference type="Proteomes" id="UP001497497">
    <property type="component" value="Unassembled WGS sequence"/>
</dbReference>
<dbReference type="PANTHER" id="PTHR14625:SF3">
    <property type="entry name" value="MICROCEPHALIN"/>
    <property type="match status" value="1"/>
</dbReference>
<dbReference type="PANTHER" id="PTHR14625">
    <property type="entry name" value="MICROCEPHALIN"/>
    <property type="match status" value="1"/>
</dbReference>
<dbReference type="InterPro" id="IPR036420">
    <property type="entry name" value="BRCT_dom_sf"/>
</dbReference>
<dbReference type="SMART" id="SM00292">
    <property type="entry name" value="BRCT"/>
    <property type="match status" value="2"/>
</dbReference>
<dbReference type="CDD" id="cd17736">
    <property type="entry name" value="BRCT_microcephalin_rpt2"/>
    <property type="match status" value="1"/>
</dbReference>
<dbReference type="SUPFAM" id="SSF52113">
    <property type="entry name" value="BRCT domain"/>
    <property type="match status" value="2"/>
</dbReference>
<dbReference type="EMBL" id="CAXITT010000050">
    <property type="protein sequence ID" value="CAL1529533.1"/>
    <property type="molecule type" value="Genomic_DNA"/>
</dbReference>
<dbReference type="AlphaFoldDB" id="A0AAV2H7F5"/>
<feature type="domain" description="BRCT" evidence="1">
    <location>
        <begin position="1"/>
        <end position="73"/>
    </location>
</feature>
<evidence type="ECO:0000313" key="3">
    <source>
        <dbReference type="Proteomes" id="UP001497497"/>
    </source>
</evidence>
<feature type="non-terminal residue" evidence="2">
    <location>
        <position position="1"/>
    </location>
</feature>
<proteinExistence type="predicted"/>
<dbReference type="InterPro" id="IPR001357">
    <property type="entry name" value="BRCT_dom"/>
</dbReference>
<sequence length="190" mass="21612">REQELTYSVVKKLGIFQLTNNVDSTTTHVVCGEPRRTLNVLQAIARGCWVLKKEWVLESLESGEWLEEDKYEMDADFPAAKKSRLERQKAGVLYKMDLFSKKGPIYVSDNCTPKRTDVVHLINLCCGHVTGSKVRAALHIGDKHDPEKIMIRPTWVLDCIMKMETLDVSSEQYIVPPPTASSQRECSPEF</sequence>
<comment type="caution">
    <text evidence="2">The sequence shown here is derived from an EMBL/GenBank/DDBJ whole genome shotgun (WGS) entry which is preliminary data.</text>
</comment>
<dbReference type="InterPro" id="IPR022047">
    <property type="entry name" value="Microcephalin-like"/>
</dbReference>
<dbReference type="CDD" id="cd17751">
    <property type="entry name" value="BRCT_microcephalin_rpt3"/>
    <property type="match status" value="1"/>
</dbReference>
<gene>
    <name evidence="2" type="ORF">GSLYS_00003688001</name>
</gene>
<dbReference type="Pfam" id="PF00533">
    <property type="entry name" value="BRCT"/>
    <property type="match status" value="1"/>
</dbReference>
<organism evidence="2 3">
    <name type="scientific">Lymnaea stagnalis</name>
    <name type="common">Great pond snail</name>
    <name type="synonym">Helix stagnalis</name>
    <dbReference type="NCBI Taxonomy" id="6523"/>
    <lineage>
        <taxon>Eukaryota</taxon>
        <taxon>Metazoa</taxon>
        <taxon>Spiralia</taxon>
        <taxon>Lophotrochozoa</taxon>
        <taxon>Mollusca</taxon>
        <taxon>Gastropoda</taxon>
        <taxon>Heterobranchia</taxon>
        <taxon>Euthyneura</taxon>
        <taxon>Panpulmonata</taxon>
        <taxon>Hygrophila</taxon>
        <taxon>Lymnaeoidea</taxon>
        <taxon>Lymnaeidae</taxon>
        <taxon>Lymnaea</taxon>
    </lineage>
</organism>
<accession>A0AAV2H7F5</accession>
<name>A0AAV2H7F5_LYMST</name>
<protein>
    <recommendedName>
        <fullName evidence="1">BRCT domain-containing protein</fullName>
    </recommendedName>
</protein>
<dbReference type="GO" id="GO:0000278">
    <property type="term" value="P:mitotic cell cycle"/>
    <property type="evidence" value="ECO:0007669"/>
    <property type="project" value="TreeGrafter"/>
</dbReference>
<dbReference type="PROSITE" id="PS50172">
    <property type="entry name" value="BRCT"/>
    <property type="match status" value="1"/>
</dbReference>
<evidence type="ECO:0000259" key="1">
    <source>
        <dbReference type="PROSITE" id="PS50172"/>
    </source>
</evidence>
<keyword evidence="3" id="KW-1185">Reference proteome</keyword>
<dbReference type="Gene3D" id="3.40.50.10190">
    <property type="entry name" value="BRCT domain"/>
    <property type="match status" value="2"/>
</dbReference>